<keyword evidence="9 16" id="KW-1133">Transmembrane helix</keyword>
<evidence type="ECO:0000313" key="18">
    <source>
        <dbReference type="EMBL" id="CAF3206240.1"/>
    </source>
</evidence>
<feature type="coiled-coil region" evidence="14">
    <location>
        <begin position="852"/>
        <end position="927"/>
    </location>
</feature>
<dbReference type="InterPro" id="IPR019325">
    <property type="entry name" value="NEDD4/Bsd2"/>
</dbReference>
<feature type="binding site" evidence="13">
    <location>
        <position position="60"/>
    </location>
    <ligand>
        <name>ATP</name>
        <dbReference type="ChEBI" id="CHEBI:30616"/>
    </ligand>
</feature>
<evidence type="ECO:0000256" key="4">
    <source>
        <dbReference type="ARBA" id="ARBA00022679"/>
    </source>
</evidence>
<evidence type="ECO:0000256" key="14">
    <source>
        <dbReference type="SAM" id="Coils"/>
    </source>
</evidence>
<evidence type="ECO:0000256" key="9">
    <source>
        <dbReference type="ARBA" id="ARBA00022989"/>
    </source>
</evidence>
<evidence type="ECO:0000256" key="10">
    <source>
        <dbReference type="ARBA" id="ARBA00023136"/>
    </source>
</evidence>
<dbReference type="InterPro" id="IPR017441">
    <property type="entry name" value="Protein_kinase_ATP_BS"/>
</dbReference>
<feature type="compositionally biased region" description="Acidic residues" evidence="15">
    <location>
        <begin position="360"/>
        <end position="373"/>
    </location>
</feature>
<evidence type="ECO:0000256" key="16">
    <source>
        <dbReference type="SAM" id="Phobius"/>
    </source>
</evidence>
<feature type="transmembrane region" description="Helical" evidence="16">
    <location>
        <begin position="1251"/>
        <end position="1274"/>
    </location>
</feature>
<proteinExistence type="predicted"/>
<feature type="coiled-coil region" evidence="14">
    <location>
        <begin position="518"/>
        <end position="552"/>
    </location>
</feature>
<feature type="domain" description="Protein kinase" evidence="17">
    <location>
        <begin position="30"/>
        <end position="291"/>
    </location>
</feature>
<evidence type="ECO:0000256" key="3">
    <source>
        <dbReference type="ARBA" id="ARBA00022527"/>
    </source>
</evidence>
<dbReference type="Proteomes" id="UP000663825">
    <property type="component" value="Unassembled WGS sequence"/>
</dbReference>
<keyword evidence="6 13" id="KW-0547">Nucleotide-binding</keyword>
<evidence type="ECO:0000256" key="8">
    <source>
        <dbReference type="ARBA" id="ARBA00022840"/>
    </source>
</evidence>
<evidence type="ECO:0000256" key="12">
    <source>
        <dbReference type="ARBA" id="ARBA00048679"/>
    </source>
</evidence>
<dbReference type="InterPro" id="IPR051234">
    <property type="entry name" value="TAO_STE20_kinase"/>
</dbReference>
<dbReference type="PROSITE" id="PS00107">
    <property type="entry name" value="PROTEIN_KINASE_ATP"/>
    <property type="match status" value="1"/>
</dbReference>
<dbReference type="PANTHER" id="PTHR47167:SF4">
    <property type="entry name" value="SERINE_THREONINE-PROTEIN KINASE TAO"/>
    <property type="match status" value="1"/>
</dbReference>
<dbReference type="Pfam" id="PF00069">
    <property type="entry name" value="Pkinase"/>
    <property type="match status" value="1"/>
</dbReference>
<dbReference type="InterPro" id="IPR000719">
    <property type="entry name" value="Prot_kinase_dom"/>
</dbReference>
<comment type="catalytic activity">
    <reaction evidence="11">
        <text>L-threonyl-[protein] + ATP = O-phospho-L-threonyl-[protein] + ADP + H(+)</text>
        <dbReference type="Rhea" id="RHEA:46608"/>
        <dbReference type="Rhea" id="RHEA-COMP:11060"/>
        <dbReference type="Rhea" id="RHEA-COMP:11605"/>
        <dbReference type="ChEBI" id="CHEBI:15378"/>
        <dbReference type="ChEBI" id="CHEBI:30013"/>
        <dbReference type="ChEBI" id="CHEBI:30616"/>
        <dbReference type="ChEBI" id="CHEBI:61977"/>
        <dbReference type="ChEBI" id="CHEBI:456216"/>
        <dbReference type="EC" id="2.7.11.1"/>
    </reaction>
</comment>
<keyword evidence="23" id="KW-1185">Reference proteome</keyword>
<dbReference type="SMART" id="SM00220">
    <property type="entry name" value="S_TKc"/>
    <property type="match status" value="1"/>
</dbReference>
<feature type="coiled-coil region" evidence="14">
    <location>
        <begin position="777"/>
        <end position="824"/>
    </location>
</feature>
<evidence type="ECO:0000256" key="13">
    <source>
        <dbReference type="PROSITE-ProRule" id="PRU10141"/>
    </source>
</evidence>
<dbReference type="InterPro" id="IPR011009">
    <property type="entry name" value="Kinase-like_dom_sf"/>
</dbReference>
<keyword evidence="5 16" id="KW-0812">Transmembrane</keyword>
<protein>
    <recommendedName>
        <fullName evidence="2">non-specific serine/threonine protein kinase</fullName>
        <ecNumber evidence="2">2.7.11.1</ecNumber>
    </recommendedName>
</protein>
<feature type="transmembrane region" description="Helical" evidence="16">
    <location>
        <begin position="1201"/>
        <end position="1221"/>
    </location>
</feature>
<evidence type="ECO:0000256" key="7">
    <source>
        <dbReference type="ARBA" id="ARBA00022777"/>
    </source>
</evidence>
<dbReference type="EMBL" id="CAJNYD010000067">
    <property type="protein sequence ID" value="CAF3206240.1"/>
    <property type="molecule type" value="Genomic_DNA"/>
</dbReference>
<dbReference type="Gene3D" id="1.10.510.10">
    <property type="entry name" value="Transferase(Phosphotransferase) domain 1"/>
    <property type="match status" value="1"/>
</dbReference>
<gene>
    <name evidence="20" type="ORF">HFQ381_LOCUS13064</name>
    <name evidence="18" type="ORF">LUA448_LOCUS2525</name>
    <name evidence="19" type="ORF">TIS948_LOCUS15159</name>
    <name evidence="21" type="ORF">UJA718_LOCUS19003</name>
</gene>
<keyword evidence="7" id="KW-0418">Kinase</keyword>
<dbReference type="GO" id="GO:0030001">
    <property type="term" value="P:metal ion transport"/>
    <property type="evidence" value="ECO:0007669"/>
    <property type="project" value="InterPro"/>
</dbReference>
<feature type="region of interest" description="Disordered" evidence="15">
    <location>
        <begin position="356"/>
        <end position="375"/>
    </location>
</feature>
<dbReference type="OrthoDB" id="10016527at2759"/>
<dbReference type="EMBL" id="CAJOBP010003314">
    <property type="protein sequence ID" value="CAF4399437.1"/>
    <property type="molecule type" value="Genomic_DNA"/>
</dbReference>
<keyword evidence="4" id="KW-0808">Transferase</keyword>
<evidence type="ECO:0000313" key="22">
    <source>
        <dbReference type="Proteomes" id="UP000663833"/>
    </source>
</evidence>
<comment type="subcellular location">
    <subcellularLocation>
        <location evidence="1">Membrane</location>
        <topology evidence="1">Multi-pass membrane protein</topology>
    </subcellularLocation>
</comment>
<dbReference type="Pfam" id="PF10176">
    <property type="entry name" value="NEDD4_Bsd2"/>
    <property type="match status" value="1"/>
</dbReference>
<evidence type="ECO:0000313" key="19">
    <source>
        <dbReference type="EMBL" id="CAF3250045.1"/>
    </source>
</evidence>
<dbReference type="PROSITE" id="PS50011">
    <property type="entry name" value="PROTEIN_KINASE_DOM"/>
    <property type="match status" value="1"/>
</dbReference>
<comment type="catalytic activity">
    <reaction evidence="12">
        <text>L-seryl-[protein] + ATP = O-phospho-L-seryl-[protein] + ADP + H(+)</text>
        <dbReference type="Rhea" id="RHEA:17989"/>
        <dbReference type="Rhea" id="RHEA-COMP:9863"/>
        <dbReference type="Rhea" id="RHEA-COMP:11604"/>
        <dbReference type="ChEBI" id="CHEBI:15378"/>
        <dbReference type="ChEBI" id="CHEBI:29999"/>
        <dbReference type="ChEBI" id="CHEBI:30616"/>
        <dbReference type="ChEBI" id="CHEBI:83421"/>
        <dbReference type="ChEBI" id="CHEBI:456216"/>
        <dbReference type="EC" id="2.7.11.1"/>
    </reaction>
</comment>
<evidence type="ECO:0000256" key="1">
    <source>
        <dbReference type="ARBA" id="ARBA00004141"/>
    </source>
</evidence>
<feature type="coiled-coil region" evidence="14">
    <location>
        <begin position="588"/>
        <end position="652"/>
    </location>
</feature>
<dbReference type="PANTHER" id="PTHR47167">
    <property type="entry name" value="SERINE/THREONINE-PROTEIN KINASE TAO1-LIKE PROTEIN"/>
    <property type="match status" value="1"/>
</dbReference>
<accession>A0A817QL30</accession>
<dbReference type="EMBL" id="CAJOBO010000809">
    <property type="protein sequence ID" value="CAF4293361.1"/>
    <property type="molecule type" value="Genomic_DNA"/>
</dbReference>
<keyword evidence="3" id="KW-0723">Serine/threonine-protein kinase</keyword>
<dbReference type="SUPFAM" id="SSF56112">
    <property type="entry name" value="Protein kinase-like (PK-like)"/>
    <property type="match status" value="1"/>
</dbReference>
<sequence>MPVPRSAKDVSSNDIECDNLFSKEDPEKLFVDLREIGHGNFGAVYYARNSQTNEVVAIKKMSTGRKQTVETWQDILKEIRFLRELKHRHCISYSGCYLKEYITWLAMEYCLGSTADLIEVHKKPLTEGEIATIVCDTLCALDYLHSMHRIHRDIKAGNILLTEDAIVKLADFGSASFTSPANSFVGTPYWIAPEVILAMENGQYDGKVDIWSLGITCIELAERKPPLFNMNPMSALYHIAQNEPPTLTMKNDNDPSAPSYTNDFVSFIALCLQKNPSNRPTANELCETPFIKINSNREILVDLIRRTKEAVKEFDNIRYRRMKKVLMSNEEQNTSNTQISQTNDFINIDIDSSSNTQNDIFDDPNLDDDDDTQSVDFASRTNGIQLDDDESLNSSRSSLQQAPSAVFKGVVLTKQLSTTSQPINNPIYTGVTANINNSNRRFSTIDTSSASNLNQLSSSLSNKNEPTVQFRNNPKMVAVSSTRQNHQSVNEFSTIKTSRIVIREQREHNQDDQQFEQFRGYKQMRHQHQKQLKQFEERCRNEKVELRSKLEREYNIFQEQVNFDNNRLLEKHRKELGDRVKYNQNHMKNLERQQDDDAENELKRFHNEQAKQYKIKKEEFKKQISNASMLSKSEKEEEIRRLKDNLQFKFRNDEEKLKGQLVQTSAIKRLKAKRQKLLLLHTLEKTLFEDKCTRSLDTIVQRHGLLQKHHEQTKEVEVRQLANLHKMRNDFSHKQHQTEIMNFNEYSNRRQKELTKRHALSQKQFPKNIKIKQTEIKRQYKDAYNTQSHQYKALKEKIRQDYMHATSSNTREELDSKLKSLKDEQRRKFDTLYIRFEEAVQKMLDQQNIKLNSDQERERNSLNAALEEDHRNLISLQEESYRRMEQQHTDEKNQLEKNIDERLRKLNQQMKNELAEYNEDRNRQISILLEKQRCELLEIDNEVTKLGITVADVTETMQDVHFFTAAAAAHLSPHEKQILSRNSHYNNNRASVISLQHSHSSSSCISNTTNANGTTTHKYFLFFAFHDLYTMSNNSSSQGTVVIELSTTTAAPIHEVIEVPATIQATPLDEPPPAYEINPASINPRSGTEPENVAAVAGVIEPPPPYCLVDPSKIRNTDHLPHYPHISPAEIIDLTSNSNLGHEQSSRHQNQAAVAAWLSSGSNMDIGTDCTFLMAFVIAFFFNWLGFLAVVCLIPTIAARFGAMSGFGLSVAKWITVMRYHELSNNSYGASNNNLSPTFHRTAVHDPAQNFVFAIVLFAGFFLFVRGLISYIAVKNRANQHGQTADVFTWY</sequence>
<dbReference type="Proteomes" id="UP000663873">
    <property type="component" value="Unassembled WGS sequence"/>
</dbReference>
<keyword evidence="8 13" id="KW-0067">ATP-binding</keyword>
<dbReference type="GO" id="GO:0005524">
    <property type="term" value="F:ATP binding"/>
    <property type="evidence" value="ECO:0007669"/>
    <property type="project" value="UniProtKB-UniRule"/>
</dbReference>
<dbReference type="Proteomes" id="UP000663851">
    <property type="component" value="Unassembled WGS sequence"/>
</dbReference>
<dbReference type="GO" id="GO:0007034">
    <property type="term" value="P:vacuolar transport"/>
    <property type="evidence" value="ECO:0007669"/>
    <property type="project" value="InterPro"/>
</dbReference>
<evidence type="ECO:0000256" key="11">
    <source>
        <dbReference type="ARBA" id="ARBA00047899"/>
    </source>
</evidence>
<evidence type="ECO:0000259" key="17">
    <source>
        <dbReference type="PROSITE" id="PS50011"/>
    </source>
</evidence>
<evidence type="ECO:0000256" key="2">
    <source>
        <dbReference type="ARBA" id="ARBA00012513"/>
    </source>
</evidence>
<dbReference type="GO" id="GO:0005737">
    <property type="term" value="C:cytoplasm"/>
    <property type="evidence" value="ECO:0007669"/>
    <property type="project" value="TreeGrafter"/>
</dbReference>
<keyword evidence="14" id="KW-0175">Coiled coil</keyword>
<keyword evidence="10 16" id="KW-0472">Membrane</keyword>
<organism evidence="18 22">
    <name type="scientific">Rotaria socialis</name>
    <dbReference type="NCBI Taxonomy" id="392032"/>
    <lineage>
        <taxon>Eukaryota</taxon>
        <taxon>Metazoa</taxon>
        <taxon>Spiralia</taxon>
        <taxon>Gnathifera</taxon>
        <taxon>Rotifera</taxon>
        <taxon>Eurotatoria</taxon>
        <taxon>Bdelloidea</taxon>
        <taxon>Philodinida</taxon>
        <taxon>Philodinidae</taxon>
        <taxon>Rotaria</taxon>
    </lineage>
</organism>
<evidence type="ECO:0000256" key="5">
    <source>
        <dbReference type="ARBA" id="ARBA00022692"/>
    </source>
</evidence>
<evidence type="ECO:0000313" key="21">
    <source>
        <dbReference type="EMBL" id="CAF4399437.1"/>
    </source>
</evidence>
<evidence type="ECO:0000256" key="6">
    <source>
        <dbReference type="ARBA" id="ARBA00022741"/>
    </source>
</evidence>
<reference evidence="18" key="1">
    <citation type="submission" date="2021-02" db="EMBL/GenBank/DDBJ databases">
        <authorList>
            <person name="Nowell W R."/>
        </authorList>
    </citation>
    <scope>NUCLEOTIDE SEQUENCE</scope>
</reference>
<name>A0A817QL30_9BILA</name>
<dbReference type="EMBL" id="CAJNXB010002435">
    <property type="protein sequence ID" value="CAF3250045.1"/>
    <property type="molecule type" value="Genomic_DNA"/>
</dbReference>
<evidence type="ECO:0000313" key="20">
    <source>
        <dbReference type="EMBL" id="CAF4293361.1"/>
    </source>
</evidence>
<comment type="caution">
    <text evidence="18">The sequence shown here is derived from an EMBL/GenBank/DDBJ whole genome shotgun (WGS) entry which is preliminary data.</text>
</comment>
<dbReference type="FunFam" id="1.10.510.10:FF:000877">
    <property type="entry name" value="TAO kinase 2"/>
    <property type="match status" value="1"/>
</dbReference>
<dbReference type="GO" id="GO:0016020">
    <property type="term" value="C:membrane"/>
    <property type="evidence" value="ECO:0007669"/>
    <property type="project" value="UniProtKB-SubCell"/>
</dbReference>
<dbReference type="GO" id="GO:0004674">
    <property type="term" value="F:protein serine/threonine kinase activity"/>
    <property type="evidence" value="ECO:0007669"/>
    <property type="project" value="UniProtKB-KW"/>
</dbReference>
<feature type="transmembrane region" description="Helical" evidence="16">
    <location>
        <begin position="1172"/>
        <end position="1194"/>
    </location>
</feature>
<evidence type="ECO:0000313" key="23">
    <source>
        <dbReference type="Proteomes" id="UP000663873"/>
    </source>
</evidence>
<dbReference type="Gene3D" id="3.30.200.20">
    <property type="entry name" value="Phosphorylase Kinase, domain 1"/>
    <property type="match status" value="1"/>
</dbReference>
<dbReference type="Proteomes" id="UP000663833">
    <property type="component" value="Unassembled WGS sequence"/>
</dbReference>
<evidence type="ECO:0000256" key="15">
    <source>
        <dbReference type="SAM" id="MobiDB-lite"/>
    </source>
</evidence>
<dbReference type="EC" id="2.7.11.1" evidence="2"/>
<dbReference type="CDD" id="cd22212">
    <property type="entry name" value="NDFIP-like"/>
    <property type="match status" value="1"/>
</dbReference>